<dbReference type="EMBL" id="JAWXXX010000001">
    <property type="protein sequence ID" value="MDX5892766.1"/>
    <property type="molecule type" value="Genomic_DNA"/>
</dbReference>
<dbReference type="HOGENOM" id="CLU_045644_1_2_11"/>
<feature type="transmembrane region" description="Helical" evidence="6">
    <location>
        <begin position="206"/>
        <end position="230"/>
    </location>
</feature>
<feature type="transmembrane region" description="Helical" evidence="6">
    <location>
        <begin position="236"/>
        <end position="256"/>
    </location>
</feature>
<dbReference type="AlphaFoldDB" id="A0A023X009"/>
<feature type="transmembrane region" description="Helical" evidence="6">
    <location>
        <begin position="114"/>
        <end position="136"/>
    </location>
</feature>
<evidence type="ECO:0000256" key="5">
    <source>
        <dbReference type="ARBA" id="ARBA00023136"/>
    </source>
</evidence>
<gene>
    <name evidence="7" type="ORF">RradSPS_0072</name>
    <name evidence="8" type="ORF">SIL72_01870</name>
</gene>
<sequence length="324" mass="35613">MGGGGQDVAASITFPVWAWAVFLGLVALLLFLDLFVLHREAREIPFREALLLSAGWISISLLFGGFVWTLTGPAVAAEYYAAYLVEWSLSLDNVFVFSVIFTSFAVPREYRYHVLFWGVVGALVFRAIFIVAGIGLLNAFEWLVFVFGAFLIFTAARMFRGSGGSGKDYKNSRALRLFRRILPATKEYRGDNFIISENGKRYATPLLAVLIVIETSDLLFAIDSVPAVLSITSNTFIAYSSIAFAILGLRALYFALEGLVNRFVYLHYGLAAILAFVGAKFILEGFGVHLPITASLFPIAAILAISITASLMLTRPGRSRRSQS</sequence>
<dbReference type="PANTHER" id="PTHR30238">
    <property type="entry name" value="MEMBRANE BOUND PREDICTED REDOX MODULATOR"/>
    <property type="match status" value="1"/>
</dbReference>
<feature type="transmembrane region" description="Helical" evidence="6">
    <location>
        <begin position="49"/>
        <end position="68"/>
    </location>
</feature>
<dbReference type="Proteomes" id="UP000025229">
    <property type="component" value="Chromosome"/>
</dbReference>
<organism evidence="7 9">
    <name type="scientific">Rubrobacter radiotolerans</name>
    <name type="common">Arthrobacter radiotolerans</name>
    <dbReference type="NCBI Taxonomy" id="42256"/>
    <lineage>
        <taxon>Bacteria</taxon>
        <taxon>Bacillati</taxon>
        <taxon>Actinomycetota</taxon>
        <taxon>Rubrobacteria</taxon>
        <taxon>Rubrobacterales</taxon>
        <taxon>Rubrobacteraceae</taxon>
        <taxon>Rubrobacter</taxon>
    </lineage>
</organism>
<reference evidence="7 9" key="1">
    <citation type="submission" date="2014-03" db="EMBL/GenBank/DDBJ databases">
        <title>Complete genome sequence of the Radio-Resistant Rubrobacter radiotolerans RSPS-4.</title>
        <authorList>
            <person name="Egas C.C."/>
            <person name="Barroso C.C."/>
            <person name="Froufe H.J.C."/>
            <person name="Pacheco J.J."/>
            <person name="Albuquerque L.L."/>
            <person name="da Costa M.M.S."/>
        </authorList>
    </citation>
    <scope>NUCLEOTIDE SEQUENCE [LARGE SCALE GENOMIC DNA]</scope>
    <source>
        <strain evidence="7 9">RSPS-4</strain>
    </source>
</reference>
<dbReference type="NCBIfam" id="TIGR03718">
    <property type="entry name" value="R_switched_Alx"/>
    <property type="match status" value="1"/>
</dbReference>
<dbReference type="GO" id="GO:0016020">
    <property type="term" value="C:membrane"/>
    <property type="evidence" value="ECO:0007669"/>
    <property type="project" value="UniProtKB-SubCell"/>
</dbReference>
<reference evidence="8" key="2">
    <citation type="submission" date="2023-11" db="EMBL/GenBank/DDBJ databases">
        <title>MicrobeMod: A computational toolkit for identifying prokaryotic methylation and restriction-modification with nanopore sequencing.</title>
        <authorList>
            <person name="Crits-Christoph A."/>
            <person name="Kang S.C."/>
            <person name="Lee H."/>
            <person name="Ostrov N."/>
        </authorList>
    </citation>
    <scope>NUCLEOTIDE SEQUENCE</scope>
    <source>
        <strain evidence="8">ATCC 51242</strain>
    </source>
</reference>
<feature type="transmembrane region" description="Helical" evidence="6">
    <location>
        <begin position="80"/>
        <end position="102"/>
    </location>
</feature>
<dbReference type="PATRIC" id="fig|42256.3.peg.71"/>
<keyword evidence="5 6" id="KW-0472">Membrane</keyword>
<evidence type="ECO:0000256" key="4">
    <source>
        <dbReference type="ARBA" id="ARBA00022989"/>
    </source>
</evidence>
<dbReference type="Proteomes" id="UP001281130">
    <property type="component" value="Unassembled WGS sequence"/>
</dbReference>
<dbReference type="InterPro" id="IPR022369">
    <property type="entry name" value="Integral_membrane_TerC_rswitch"/>
</dbReference>
<keyword evidence="9" id="KW-1185">Reference proteome</keyword>
<dbReference type="EMBL" id="CP007514">
    <property type="protein sequence ID" value="AHY45355.1"/>
    <property type="molecule type" value="Genomic_DNA"/>
</dbReference>
<evidence type="ECO:0000256" key="3">
    <source>
        <dbReference type="ARBA" id="ARBA00022692"/>
    </source>
</evidence>
<dbReference type="PANTHER" id="PTHR30238:SF0">
    <property type="entry name" value="THYLAKOID MEMBRANE PROTEIN TERC, CHLOROPLASTIC"/>
    <property type="match status" value="1"/>
</dbReference>
<evidence type="ECO:0000256" key="2">
    <source>
        <dbReference type="ARBA" id="ARBA00007511"/>
    </source>
</evidence>
<protein>
    <submittedName>
        <fullName evidence="7">Integral membrane protein, TerC family</fullName>
    </submittedName>
    <submittedName>
        <fullName evidence="8">TerC/Alx family metal homeostasis membrane protein</fullName>
    </submittedName>
</protein>
<accession>A0A023X009</accession>
<dbReference type="eggNOG" id="COG0861">
    <property type="taxonomic scope" value="Bacteria"/>
</dbReference>
<comment type="similarity">
    <text evidence="2">Belongs to the TerC family.</text>
</comment>
<keyword evidence="4 6" id="KW-1133">Transmembrane helix</keyword>
<keyword evidence="3 6" id="KW-0812">Transmembrane</keyword>
<comment type="subcellular location">
    <subcellularLocation>
        <location evidence="1">Membrane</location>
        <topology evidence="1">Multi-pass membrane protein</topology>
    </subcellularLocation>
</comment>
<dbReference type="KEGG" id="rrd:RradSPS_0072"/>
<feature type="transmembrane region" description="Helical" evidence="6">
    <location>
        <begin position="16"/>
        <end position="37"/>
    </location>
</feature>
<dbReference type="InterPro" id="IPR005496">
    <property type="entry name" value="Integral_membrane_TerC"/>
</dbReference>
<dbReference type="RefSeq" id="WP_198024512.1">
    <property type="nucleotide sequence ID" value="NZ_CP007514.1"/>
</dbReference>
<evidence type="ECO:0000313" key="8">
    <source>
        <dbReference type="EMBL" id="MDX5892766.1"/>
    </source>
</evidence>
<proteinExistence type="inferred from homology"/>
<feature type="transmembrane region" description="Helical" evidence="6">
    <location>
        <begin position="295"/>
        <end position="314"/>
    </location>
</feature>
<evidence type="ECO:0000256" key="1">
    <source>
        <dbReference type="ARBA" id="ARBA00004141"/>
    </source>
</evidence>
<dbReference type="Pfam" id="PF03741">
    <property type="entry name" value="TerC"/>
    <property type="match status" value="1"/>
</dbReference>
<name>A0A023X009_RUBRA</name>
<evidence type="ECO:0000313" key="7">
    <source>
        <dbReference type="EMBL" id="AHY45355.1"/>
    </source>
</evidence>
<evidence type="ECO:0000313" key="9">
    <source>
        <dbReference type="Proteomes" id="UP000025229"/>
    </source>
</evidence>
<evidence type="ECO:0000256" key="6">
    <source>
        <dbReference type="SAM" id="Phobius"/>
    </source>
</evidence>
<feature type="transmembrane region" description="Helical" evidence="6">
    <location>
        <begin position="142"/>
        <end position="159"/>
    </location>
</feature>
<feature type="transmembrane region" description="Helical" evidence="6">
    <location>
        <begin position="263"/>
        <end position="283"/>
    </location>
</feature>